<dbReference type="RefSeq" id="WP_289607119.1">
    <property type="nucleotide sequence ID" value="NZ_JAUDCG010000010.1"/>
</dbReference>
<feature type="transmembrane region" description="Helical" evidence="8">
    <location>
        <begin position="70"/>
        <end position="96"/>
    </location>
</feature>
<feature type="domain" description="ABC transmembrane type-2" evidence="9">
    <location>
        <begin position="36"/>
        <end position="260"/>
    </location>
</feature>
<evidence type="ECO:0000313" key="10">
    <source>
        <dbReference type="EMBL" id="MDM8156652.1"/>
    </source>
</evidence>
<evidence type="ECO:0000256" key="7">
    <source>
        <dbReference type="ARBA" id="ARBA00023136"/>
    </source>
</evidence>
<evidence type="ECO:0000256" key="4">
    <source>
        <dbReference type="ARBA" id="ARBA00022475"/>
    </source>
</evidence>
<gene>
    <name evidence="10" type="ORF">QUV96_03240</name>
</gene>
<comment type="similarity">
    <text evidence="2 8">Belongs to the ABC-2 integral membrane protein family.</text>
</comment>
<name>A0ABT7UAL5_9FIRM</name>
<evidence type="ECO:0000313" key="11">
    <source>
        <dbReference type="Proteomes" id="UP001529340"/>
    </source>
</evidence>
<keyword evidence="6 8" id="KW-1133">Transmembrane helix</keyword>
<dbReference type="Proteomes" id="UP001529340">
    <property type="component" value="Unassembled WGS sequence"/>
</dbReference>
<evidence type="ECO:0000256" key="8">
    <source>
        <dbReference type="RuleBase" id="RU361157"/>
    </source>
</evidence>
<feature type="transmembrane region" description="Helical" evidence="8">
    <location>
        <begin position="121"/>
        <end position="143"/>
    </location>
</feature>
<evidence type="ECO:0000256" key="2">
    <source>
        <dbReference type="ARBA" id="ARBA00007783"/>
    </source>
</evidence>
<accession>A0ABT7UAL5</accession>
<protein>
    <recommendedName>
        <fullName evidence="8">Transport permease protein</fullName>
    </recommendedName>
</protein>
<evidence type="ECO:0000259" key="9">
    <source>
        <dbReference type="PROSITE" id="PS51012"/>
    </source>
</evidence>
<reference evidence="10 11" key="1">
    <citation type="submission" date="2023-06" db="EMBL/GenBank/DDBJ databases">
        <title>Identification and characterization of horizontal gene transfer across gut microbiota members of farm animals based on homology search.</title>
        <authorList>
            <person name="Schwarzerova J."/>
            <person name="Nykrynova M."/>
            <person name="Jureckova K."/>
            <person name="Cejkova D."/>
            <person name="Rychlik I."/>
        </authorList>
    </citation>
    <scope>NUCLEOTIDE SEQUENCE [LARGE SCALE GENOMIC DNA]</scope>
    <source>
        <strain evidence="10 11">ET39</strain>
    </source>
</reference>
<dbReference type="InterPro" id="IPR013525">
    <property type="entry name" value="ABC2_TM"/>
</dbReference>
<comment type="subcellular location">
    <subcellularLocation>
        <location evidence="1 8">Cell membrane</location>
        <topology evidence="1 8">Multi-pass membrane protein</topology>
    </subcellularLocation>
</comment>
<proteinExistence type="inferred from homology"/>
<reference evidence="11" key="2">
    <citation type="submission" date="2023-06" db="EMBL/GenBank/DDBJ databases">
        <title>Identification and characterization of horizontal gene transfer across gut microbiota members of farm animals based on homology search.</title>
        <authorList>
            <person name="Zeman M."/>
            <person name="Kubasova T."/>
            <person name="Jahodarova E."/>
            <person name="Nykrynova M."/>
            <person name="Rychlik I."/>
        </authorList>
    </citation>
    <scope>NUCLEOTIDE SEQUENCE [LARGE SCALE GENOMIC DNA]</scope>
    <source>
        <strain evidence="11">ET39</strain>
    </source>
</reference>
<evidence type="ECO:0000256" key="5">
    <source>
        <dbReference type="ARBA" id="ARBA00022692"/>
    </source>
</evidence>
<evidence type="ECO:0000256" key="6">
    <source>
        <dbReference type="ARBA" id="ARBA00022989"/>
    </source>
</evidence>
<keyword evidence="4 8" id="KW-1003">Cell membrane</keyword>
<keyword evidence="7 8" id="KW-0472">Membrane</keyword>
<evidence type="ECO:0000256" key="3">
    <source>
        <dbReference type="ARBA" id="ARBA00022448"/>
    </source>
</evidence>
<dbReference type="PROSITE" id="PS51012">
    <property type="entry name" value="ABC_TM2"/>
    <property type="match status" value="1"/>
</dbReference>
<organism evidence="10 11">
    <name type="scientific">Amedibacillus dolichus</name>
    <dbReference type="NCBI Taxonomy" id="31971"/>
    <lineage>
        <taxon>Bacteria</taxon>
        <taxon>Bacillati</taxon>
        <taxon>Bacillota</taxon>
        <taxon>Erysipelotrichia</taxon>
        <taxon>Erysipelotrichales</taxon>
        <taxon>Erysipelotrichaceae</taxon>
        <taxon>Amedibacillus</taxon>
    </lineage>
</organism>
<evidence type="ECO:0000256" key="1">
    <source>
        <dbReference type="ARBA" id="ARBA00004651"/>
    </source>
</evidence>
<dbReference type="PANTHER" id="PTHR30413:SF10">
    <property type="entry name" value="CAPSULE POLYSACCHARIDE EXPORT INNER-MEMBRANE PROTEIN CTRC"/>
    <property type="match status" value="1"/>
</dbReference>
<keyword evidence="5 8" id="KW-0812">Transmembrane</keyword>
<feature type="transmembrane region" description="Helical" evidence="8">
    <location>
        <begin position="240"/>
        <end position="260"/>
    </location>
</feature>
<reference evidence="10 11" key="3">
    <citation type="submission" date="2023-06" db="EMBL/GenBank/DDBJ databases">
        <authorList>
            <person name="Zeman M."/>
            <person name="Kubasova T."/>
            <person name="Jahodarova E."/>
            <person name="Nykrynova M."/>
            <person name="Rychlik I."/>
        </authorList>
    </citation>
    <scope>NUCLEOTIDE SEQUENCE [LARGE SCALE GENOMIC DNA]</scope>
    <source>
        <strain evidence="10 11">ET39</strain>
    </source>
</reference>
<comment type="caution">
    <text evidence="10">The sequence shown here is derived from an EMBL/GenBank/DDBJ whole genome shotgun (WGS) entry which is preliminary data.</text>
</comment>
<dbReference type="PANTHER" id="PTHR30413">
    <property type="entry name" value="INNER MEMBRANE TRANSPORT PERMEASE"/>
    <property type="match status" value="1"/>
</dbReference>
<dbReference type="InterPro" id="IPR047817">
    <property type="entry name" value="ABC2_TM_bact-type"/>
</dbReference>
<feature type="transmembrane region" description="Helical" evidence="8">
    <location>
        <begin position="149"/>
        <end position="175"/>
    </location>
</feature>
<dbReference type="EMBL" id="JAUDCG010000010">
    <property type="protein sequence ID" value="MDM8156652.1"/>
    <property type="molecule type" value="Genomic_DNA"/>
</dbReference>
<feature type="transmembrane region" description="Helical" evidence="8">
    <location>
        <begin position="187"/>
        <end position="207"/>
    </location>
</feature>
<keyword evidence="3 8" id="KW-0813">Transport</keyword>
<keyword evidence="11" id="KW-1185">Reference proteome</keyword>
<feature type="transmembrane region" description="Helical" evidence="8">
    <location>
        <begin position="38"/>
        <end position="58"/>
    </location>
</feature>
<sequence length="268" mass="31253">MFKSISYVVKENITNLYRIFCIAKYELLADMRDSKFGLFWNFASPAIQVITYWLVFGIGMQRKGYDGIPYLPWVIVGFAAWWYISPCITSGCSAIFSKKNVITKMKFPISVLPATVCAKEFFNHLCMLAITIFMVILFGYYPSVYWLGLIYYAFCAFMFVEALALVTSVLTMMWRDVKKLITSLMRMLLYLSPVLWPAAFAGIPWMTFIMKLNPVYYIVTGYRDCMFFEKTIFAHPALTIYFWVIVFILFALGSSLMYHFKRKMVDMI</sequence>
<dbReference type="Pfam" id="PF01061">
    <property type="entry name" value="ABC2_membrane"/>
    <property type="match status" value="1"/>
</dbReference>